<dbReference type="SUPFAM" id="SSF46689">
    <property type="entry name" value="Homeodomain-like"/>
    <property type="match status" value="1"/>
</dbReference>
<dbReference type="EMBL" id="LR743507">
    <property type="protein sequence ID" value="CAA2106780.1"/>
    <property type="molecule type" value="Genomic_DNA"/>
</dbReference>
<evidence type="ECO:0000256" key="1">
    <source>
        <dbReference type="ARBA" id="ARBA00023125"/>
    </source>
</evidence>
<dbReference type="RefSeq" id="WP_339091470.1">
    <property type="nucleotide sequence ID" value="NZ_LR743507.1"/>
</dbReference>
<feature type="region of interest" description="Disordered" evidence="3">
    <location>
        <begin position="1"/>
        <end position="26"/>
    </location>
</feature>
<dbReference type="Gene3D" id="1.10.357.10">
    <property type="entry name" value="Tetracycline Repressor, domain 2"/>
    <property type="match status" value="1"/>
</dbReference>
<accession>A0A679J753</accession>
<keyword evidence="1 2" id="KW-0238">DNA-binding</keyword>
<dbReference type="Pfam" id="PF00440">
    <property type="entry name" value="TetR_N"/>
    <property type="match status" value="1"/>
</dbReference>
<evidence type="ECO:0000256" key="3">
    <source>
        <dbReference type="SAM" id="MobiDB-lite"/>
    </source>
</evidence>
<evidence type="ECO:0000313" key="5">
    <source>
        <dbReference type="EMBL" id="CAA2106780.1"/>
    </source>
</evidence>
<dbReference type="AlphaFoldDB" id="A0A679J753"/>
<name>A0A679J753_VARPD</name>
<feature type="domain" description="HTH tetR-type" evidence="4">
    <location>
        <begin position="26"/>
        <end position="86"/>
    </location>
</feature>
<dbReference type="SUPFAM" id="SSF48498">
    <property type="entry name" value="Tetracyclin repressor-like, C-terminal domain"/>
    <property type="match status" value="1"/>
</dbReference>
<dbReference type="InterPro" id="IPR036271">
    <property type="entry name" value="Tet_transcr_reg_TetR-rel_C_sf"/>
</dbReference>
<feature type="DNA-binding region" description="H-T-H motif" evidence="2">
    <location>
        <begin position="49"/>
        <end position="68"/>
    </location>
</feature>
<dbReference type="Pfam" id="PF17938">
    <property type="entry name" value="TetR_C_29"/>
    <property type="match status" value="1"/>
</dbReference>
<protein>
    <submittedName>
        <fullName evidence="5">HTH-type transcriptional repressor NicS</fullName>
    </submittedName>
</protein>
<dbReference type="GO" id="GO:0003677">
    <property type="term" value="F:DNA binding"/>
    <property type="evidence" value="ECO:0007669"/>
    <property type="project" value="UniProtKB-UniRule"/>
</dbReference>
<dbReference type="PRINTS" id="PR00455">
    <property type="entry name" value="HTHTETR"/>
</dbReference>
<evidence type="ECO:0000256" key="2">
    <source>
        <dbReference type="PROSITE-ProRule" id="PRU00335"/>
    </source>
</evidence>
<dbReference type="PROSITE" id="PS50977">
    <property type="entry name" value="HTH_TETR_2"/>
    <property type="match status" value="1"/>
</dbReference>
<sequence>MKAPKDSPHDSGDATETLEPRSRDADRSQLAILASARDEFSARGLAGARMDSIAERAGLNKRLIYYYFGSKDDLFLAVLERVYADIREAEQRLHLDEIDPVEAIRQLVSFTWHYYLEHPEFITLLNSENLHGAAHLKRSERIQEMNSPLVQMLDTVLERGRRDKLFRAGVDPVQLYISIASLCYFYLSNNHTLSAIFGRDLRAPKAMAQRLSHMTDLVLGYVLH</sequence>
<organism evidence="5">
    <name type="scientific">Variovorax paradoxus</name>
    <dbReference type="NCBI Taxonomy" id="34073"/>
    <lineage>
        <taxon>Bacteria</taxon>
        <taxon>Pseudomonadati</taxon>
        <taxon>Pseudomonadota</taxon>
        <taxon>Betaproteobacteria</taxon>
        <taxon>Burkholderiales</taxon>
        <taxon>Comamonadaceae</taxon>
        <taxon>Variovorax</taxon>
    </lineage>
</organism>
<reference evidence="5" key="1">
    <citation type="submission" date="2019-12" db="EMBL/GenBank/DDBJ databases">
        <authorList>
            <person name="Cremers G."/>
        </authorList>
    </citation>
    <scope>NUCLEOTIDE SEQUENCE</scope>
    <source>
        <strain evidence="5">Vvax</strain>
    </source>
</reference>
<dbReference type="InterPro" id="IPR041474">
    <property type="entry name" value="NicS_C"/>
</dbReference>
<dbReference type="PANTHER" id="PTHR30328:SF54">
    <property type="entry name" value="HTH-TYPE TRANSCRIPTIONAL REPRESSOR SCO4008"/>
    <property type="match status" value="1"/>
</dbReference>
<dbReference type="InterPro" id="IPR009057">
    <property type="entry name" value="Homeodomain-like_sf"/>
</dbReference>
<dbReference type="InterPro" id="IPR001647">
    <property type="entry name" value="HTH_TetR"/>
</dbReference>
<gene>
    <name evidence="5" type="primary">nicS_3</name>
    <name evidence="5" type="ORF">VVAX_03908</name>
</gene>
<evidence type="ECO:0000259" key="4">
    <source>
        <dbReference type="PROSITE" id="PS50977"/>
    </source>
</evidence>
<dbReference type="PANTHER" id="PTHR30328">
    <property type="entry name" value="TRANSCRIPTIONAL REPRESSOR"/>
    <property type="match status" value="1"/>
</dbReference>
<proteinExistence type="predicted"/>
<dbReference type="InterPro" id="IPR050109">
    <property type="entry name" value="HTH-type_TetR-like_transc_reg"/>
</dbReference>